<keyword evidence="1" id="KW-0689">Ribosomal protein</keyword>
<sequence>MKEENVCKFLAAGTPKVAPTLISKWNILLQKETCINVTHLKITWESFPLAIFAIIAKESVAVVSVKSSRHTDQGAVVEVAAASGDYHQPLTLYLPASIALCNGRSSVLCEHCCFCINRELIQGILKRLKRKSRLLLKRLLPWTDFRVNQLFQQLSLLLLNLCLQTGQNCPAVPIQQCPPEE</sequence>
<evidence type="ECO:0000313" key="1">
    <source>
        <dbReference type="EMBL" id="KAG8520526.1"/>
    </source>
</evidence>
<protein>
    <submittedName>
        <fullName evidence="1">40S ribosomal protein SA</fullName>
    </submittedName>
</protein>
<accession>A0A8J6AFN5</accession>
<comment type="caution">
    <text evidence="1">The sequence shown here is derived from an EMBL/GenBank/DDBJ whole genome shotgun (WGS) entry which is preliminary data.</text>
</comment>
<dbReference type="EMBL" id="JAGFMF010011568">
    <property type="protein sequence ID" value="KAG8520526.1"/>
    <property type="molecule type" value="Genomic_DNA"/>
</dbReference>
<reference evidence="1" key="1">
    <citation type="journal article" date="2021" name="Evol. Appl.">
        <title>The genome of the Pyrenean desman and the effects of bottlenecks and inbreeding on the genomic landscape of an endangered species.</title>
        <authorList>
            <person name="Escoda L."/>
            <person name="Castresana J."/>
        </authorList>
    </citation>
    <scope>NUCLEOTIDE SEQUENCE</scope>
    <source>
        <strain evidence="1">IBE-C5619</strain>
    </source>
</reference>
<organism evidence="1 2">
    <name type="scientific">Galemys pyrenaicus</name>
    <name type="common">Iberian desman</name>
    <name type="synonym">Pyrenean desman</name>
    <dbReference type="NCBI Taxonomy" id="202257"/>
    <lineage>
        <taxon>Eukaryota</taxon>
        <taxon>Metazoa</taxon>
        <taxon>Chordata</taxon>
        <taxon>Craniata</taxon>
        <taxon>Vertebrata</taxon>
        <taxon>Euteleostomi</taxon>
        <taxon>Mammalia</taxon>
        <taxon>Eutheria</taxon>
        <taxon>Laurasiatheria</taxon>
        <taxon>Eulipotyphla</taxon>
        <taxon>Talpidae</taxon>
        <taxon>Galemys</taxon>
    </lineage>
</organism>
<dbReference type="GO" id="GO:0005840">
    <property type="term" value="C:ribosome"/>
    <property type="evidence" value="ECO:0007669"/>
    <property type="project" value="UniProtKB-KW"/>
</dbReference>
<gene>
    <name evidence="1" type="ORF">J0S82_019877</name>
</gene>
<keyword evidence="2" id="KW-1185">Reference proteome</keyword>
<dbReference type="AlphaFoldDB" id="A0A8J6AFN5"/>
<proteinExistence type="predicted"/>
<keyword evidence="1" id="KW-0687">Ribonucleoprotein</keyword>
<evidence type="ECO:0000313" key="2">
    <source>
        <dbReference type="Proteomes" id="UP000700334"/>
    </source>
</evidence>
<name>A0A8J6AFN5_GALPY</name>
<dbReference type="Proteomes" id="UP000700334">
    <property type="component" value="Unassembled WGS sequence"/>
</dbReference>
<dbReference type="Gene3D" id="3.40.50.10490">
    <property type="entry name" value="Glucose-6-phosphate isomerase like protein, domain 1"/>
    <property type="match status" value="1"/>
</dbReference>